<name>A0ABC8ARW6_9NOCA</name>
<sequence>MPRSHTSGVNTAVILDHFRTHGAPLTLSKTGVVAWDDAEFHRAAHAADPERYLLLALVPGVHESQRARALLQTLVSSRAELPESTRVILDKATRALLFGLSPARVITVLLAARRRRANHKHVTRATLAFILDHPDAELLVAARRPALRDCFEHALGKNTARGCLRTITDGDLDLPELRRKLLRFSADPAVAVERVRQLYAPGTYGAPMLTEPIAPLEPVRAREPIVTVTNRGDIAATLVHLYRGGSAYELGSALTAYVTAATRGLPRLPGHVALVLDTSESMRGYGEREWALLSQAEALRLVLAQVCAQLSVIEVGAGQSAPTDLATGVLDALEAVAAKTDPRNAGDSPESSGEQNGASARVVIGGRQTTGEETVSATPDLVIVVTDGYENRLPGDLARVAATLPLIGVHTPIVLCRAMFTGSDDRALRDPAPALPTVGFWHQDDFAALLPWLFARTPAGADWIRSAAHRFLDTLPEGVTP</sequence>
<proteinExistence type="predicted"/>
<dbReference type="EMBL" id="CP017839">
    <property type="protein sequence ID" value="APA96886.1"/>
    <property type="molecule type" value="Genomic_DNA"/>
</dbReference>
<accession>A0ABC8ARW6</accession>
<protein>
    <recommendedName>
        <fullName evidence="4">VWA domain-containing protein</fullName>
    </recommendedName>
</protein>
<evidence type="ECO:0000256" key="1">
    <source>
        <dbReference type="SAM" id="MobiDB-lite"/>
    </source>
</evidence>
<organism evidence="2 3">
    <name type="scientific">Nocardia seriolae</name>
    <dbReference type="NCBI Taxonomy" id="37332"/>
    <lineage>
        <taxon>Bacteria</taxon>
        <taxon>Bacillati</taxon>
        <taxon>Actinomycetota</taxon>
        <taxon>Actinomycetes</taxon>
        <taxon>Mycobacteriales</taxon>
        <taxon>Nocardiaceae</taxon>
        <taxon>Nocardia</taxon>
    </lineage>
</organism>
<evidence type="ECO:0008006" key="4">
    <source>
        <dbReference type="Google" id="ProtNLM"/>
    </source>
</evidence>
<dbReference type="KEGG" id="nsr:NS506_02826"/>
<feature type="region of interest" description="Disordered" evidence="1">
    <location>
        <begin position="340"/>
        <end position="360"/>
    </location>
</feature>
<dbReference type="Proteomes" id="UP000180166">
    <property type="component" value="Chromosome"/>
</dbReference>
<feature type="compositionally biased region" description="Polar residues" evidence="1">
    <location>
        <begin position="349"/>
        <end position="358"/>
    </location>
</feature>
<reference evidence="2 3" key="1">
    <citation type="submission" date="2016-10" db="EMBL/GenBank/DDBJ databases">
        <title>Genome sequence of Nocardia seriolae strain EM150506, isolated from Anguila japonica.</title>
        <authorList>
            <person name="Han H.-J."/>
        </authorList>
    </citation>
    <scope>NUCLEOTIDE SEQUENCE [LARGE SCALE GENOMIC DNA]</scope>
    <source>
        <strain evidence="2 3">EM150506</strain>
    </source>
</reference>
<dbReference type="AlphaFoldDB" id="A0ABC8ARW6"/>
<evidence type="ECO:0000313" key="3">
    <source>
        <dbReference type="Proteomes" id="UP000180166"/>
    </source>
</evidence>
<evidence type="ECO:0000313" key="2">
    <source>
        <dbReference type="EMBL" id="APA96886.1"/>
    </source>
</evidence>
<gene>
    <name evidence="2" type="ORF">NS506_02826</name>
</gene>